<evidence type="ECO:0000313" key="2">
    <source>
        <dbReference type="EMBL" id="MFH4974218.1"/>
    </source>
</evidence>
<keyword evidence="3" id="KW-1185">Reference proteome</keyword>
<feature type="transmembrane region" description="Helical" evidence="1">
    <location>
        <begin position="62"/>
        <end position="83"/>
    </location>
</feature>
<protein>
    <recommendedName>
        <fullName evidence="4">G protein-coupled receptor</fullName>
    </recommendedName>
</protein>
<keyword evidence="1" id="KW-1133">Transmembrane helix</keyword>
<keyword evidence="1" id="KW-0472">Membrane</keyword>
<evidence type="ECO:0000256" key="1">
    <source>
        <dbReference type="SAM" id="Phobius"/>
    </source>
</evidence>
<sequence length="132" mass="14939">MNPKILTFFSVIRVVATISSVALYLVVHLYARKAFTKISADMKDARVYAQFVRRQRQLTATMGLQCVLTLILHITPIALIQYSFEDTDIADAVNLYSTISPNISLLAACGLFFWRQKDIANAVRSLLHRLFT</sequence>
<dbReference type="EMBL" id="JBGFUD010000299">
    <property type="protein sequence ID" value="MFH4974218.1"/>
    <property type="molecule type" value="Genomic_DNA"/>
</dbReference>
<comment type="caution">
    <text evidence="2">The sequence shown here is derived from an EMBL/GenBank/DDBJ whole genome shotgun (WGS) entry which is preliminary data.</text>
</comment>
<accession>A0ABD6EBQ2</accession>
<evidence type="ECO:0000313" key="3">
    <source>
        <dbReference type="Proteomes" id="UP001608902"/>
    </source>
</evidence>
<feature type="transmembrane region" description="Helical" evidence="1">
    <location>
        <begin position="6"/>
        <end position="27"/>
    </location>
</feature>
<name>A0ABD6EBQ2_9BILA</name>
<dbReference type="AlphaFoldDB" id="A0ABD6EBQ2"/>
<evidence type="ECO:0008006" key="4">
    <source>
        <dbReference type="Google" id="ProtNLM"/>
    </source>
</evidence>
<reference evidence="2 3" key="1">
    <citation type="submission" date="2024-08" db="EMBL/GenBank/DDBJ databases">
        <title>Gnathostoma spinigerum genome.</title>
        <authorList>
            <person name="Gonzalez-Bertolin B."/>
            <person name="Monzon S."/>
            <person name="Zaballos A."/>
            <person name="Jimenez P."/>
            <person name="Dekumyoy P."/>
            <person name="Varona S."/>
            <person name="Cuesta I."/>
            <person name="Sumanam S."/>
            <person name="Adisakwattana P."/>
            <person name="Gasser R.B."/>
            <person name="Hernandez-Gonzalez A."/>
            <person name="Young N.D."/>
            <person name="Perteguer M.J."/>
        </authorList>
    </citation>
    <scope>NUCLEOTIDE SEQUENCE [LARGE SCALE GENOMIC DNA]</scope>
    <source>
        <strain evidence="2">AL3</strain>
        <tissue evidence="2">Liver</tissue>
    </source>
</reference>
<keyword evidence="1" id="KW-0812">Transmembrane</keyword>
<gene>
    <name evidence="2" type="ORF">AB6A40_000927</name>
</gene>
<organism evidence="2 3">
    <name type="scientific">Gnathostoma spinigerum</name>
    <dbReference type="NCBI Taxonomy" id="75299"/>
    <lineage>
        <taxon>Eukaryota</taxon>
        <taxon>Metazoa</taxon>
        <taxon>Ecdysozoa</taxon>
        <taxon>Nematoda</taxon>
        <taxon>Chromadorea</taxon>
        <taxon>Rhabditida</taxon>
        <taxon>Spirurina</taxon>
        <taxon>Gnathostomatomorpha</taxon>
        <taxon>Gnathostomatoidea</taxon>
        <taxon>Gnathostomatidae</taxon>
        <taxon>Gnathostoma</taxon>
    </lineage>
</organism>
<proteinExistence type="predicted"/>
<dbReference type="Proteomes" id="UP001608902">
    <property type="component" value="Unassembled WGS sequence"/>
</dbReference>
<feature type="transmembrane region" description="Helical" evidence="1">
    <location>
        <begin position="95"/>
        <end position="114"/>
    </location>
</feature>